<accession>A0A0C3LDH6</accession>
<protein>
    <submittedName>
        <fullName evidence="1">Uncharacterized protein</fullName>
    </submittedName>
</protein>
<dbReference type="Proteomes" id="UP000054248">
    <property type="component" value="Unassembled WGS sequence"/>
</dbReference>
<dbReference type="AlphaFoldDB" id="A0A0C3LDH6"/>
<reference evidence="1 2" key="1">
    <citation type="submission" date="2014-04" db="EMBL/GenBank/DDBJ databases">
        <authorList>
            <consortium name="DOE Joint Genome Institute"/>
            <person name="Kuo A."/>
            <person name="Girlanda M."/>
            <person name="Perotto S."/>
            <person name="Kohler A."/>
            <person name="Nagy L.G."/>
            <person name="Floudas D."/>
            <person name="Copeland A."/>
            <person name="Barry K.W."/>
            <person name="Cichocki N."/>
            <person name="Veneault-Fourrey C."/>
            <person name="LaButti K."/>
            <person name="Lindquist E.A."/>
            <person name="Lipzen A."/>
            <person name="Lundell T."/>
            <person name="Morin E."/>
            <person name="Murat C."/>
            <person name="Sun H."/>
            <person name="Tunlid A."/>
            <person name="Henrissat B."/>
            <person name="Grigoriev I.V."/>
            <person name="Hibbett D.S."/>
            <person name="Martin F."/>
            <person name="Nordberg H.P."/>
            <person name="Cantor M.N."/>
            <person name="Hua S.X."/>
        </authorList>
    </citation>
    <scope>NUCLEOTIDE SEQUENCE [LARGE SCALE GENOMIC DNA]</scope>
    <source>
        <strain evidence="1 2">MUT 4182</strain>
    </source>
</reference>
<sequence>MIEAPEGLARWRIGILQFDHLNQAGERLRQMHTFEASGHGDIILLIGNYIVDGDSIVRASEINPGAATMHGGIGTIPASRLILAFEPEGFAVFDNSKAEIACFGPMVATGPIDFDPTVVPLSITPIPGTHLPPGSPYFCRFCHIIHSFGGIRGSSAVLSTYPTNTGIYIELKDSPLQISNLRVLDSRVQYHGMGHAKTIDGLVVIAGGPFNLTVVFEDGQTGLNELPVTRRSQIPLGIGATYSFICPIGGVVGSVVHNKLWIWSTD</sequence>
<organism evidence="1 2">
    <name type="scientific">Tulasnella calospora MUT 4182</name>
    <dbReference type="NCBI Taxonomy" id="1051891"/>
    <lineage>
        <taxon>Eukaryota</taxon>
        <taxon>Fungi</taxon>
        <taxon>Dikarya</taxon>
        <taxon>Basidiomycota</taxon>
        <taxon>Agaricomycotina</taxon>
        <taxon>Agaricomycetes</taxon>
        <taxon>Cantharellales</taxon>
        <taxon>Tulasnellaceae</taxon>
        <taxon>Tulasnella</taxon>
    </lineage>
</organism>
<dbReference type="EMBL" id="KN822958">
    <property type="protein sequence ID" value="KIO31988.1"/>
    <property type="molecule type" value="Genomic_DNA"/>
</dbReference>
<evidence type="ECO:0000313" key="2">
    <source>
        <dbReference type="Proteomes" id="UP000054248"/>
    </source>
</evidence>
<proteinExistence type="predicted"/>
<keyword evidence="2" id="KW-1185">Reference proteome</keyword>
<dbReference type="HOGENOM" id="CLU_1046599_0_0_1"/>
<gene>
    <name evidence="1" type="ORF">M407DRAFT_118491</name>
</gene>
<name>A0A0C3LDH6_9AGAM</name>
<evidence type="ECO:0000313" key="1">
    <source>
        <dbReference type="EMBL" id="KIO31988.1"/>
    </source>
</evidence>
<reference evidence="2" key="2">
    <citation type="submission" date="2015-01" db="EMBL/GenBank/DDBJ databases">
        <title>Evolutionary Origins and Diversification of the Mycorrhizal Mutualists.</title>
        <authorList>
            <consortium name="DOE Joint Genome Institute"/>
            <consortium name="Mycorrhizal Genomics Consortium"/>
            <person name="Kohler A."/>
            <person name="Kuo A."/>
            <person name="Nagy L.G."/>
            <person name="Floudas D."/>
            <person name="Copeland A."/>
            <person name="Barry K.W."/>
            <person name="Cichocki N."/>
            <person name="Veneault-Fourrey C."/>
            <person name="LaButti K."/>
            <person name="Lindquist E.A."/>
            <person name="Lipzen A."/>
            <person name="Lundell T."/>
            <person name="Morin E."/>
            <person name="Murat C."/>
            <person name="Riley R."/>
            <person name="Ohm R."/>
            <person name="Sun H."/>
            <person name="Tunlid A."/>
            <person name="Henrissat B."/>
            <person name="Grigoriev I.V."/>
            <person name="Hibbett D.S."/>
            <person name="Martin F."/>
        </authorList>
    </citation>
    <scope>NUCLEOTIDE SEQUENCE [LARGE SCALE GENOMIC DNA]</scope>
    <source>
        <strain evidence="2">MUT 4182</strain>
    </source>
</reference>